<dbReference type="RefSeq" id="WP_125014437.1">
    <property type="nucleotide sequence ID" value="NZ_QWEZ01000001.1"/>
</dbReference>
<dbReference type="PANTHER" id="PTHR43773">
    <property type="entry name" value="MAGNESIUM TRANSPORTER MGTE"/>
    <property type="match status" value="1"/>
</dbReference>
<proteinExistence type="predicted"/>
<dbReference type="SMART" id="SM00116">
    <property type="entry name" value="CBS"/>
    <property type="match status" value="2"/>
</dbReference>
<dbReference type="CDD" id="cd00038">
    <property type="entry name" value="CAP_ED"/>
    <property type="match status" value="1"/>
</dbReference>
<comment type="caution">
    <text evidence="4">The sequence shown here is derived from an EMBL/GenBank/DDBJ whole genome shotgun (WGS) entry which is preliminary data.</text>
</comment>
<organism evidence="4 5">
    <name type="scientific">Aestuariirhabdus litorea</name>
    <dbReference type="NCBI Taxonomy" id="2528527"/>
    <lineage>
        <taxon>Bacteria</taxon>
        <taxon>Pseudomonadati</taxon>
        <taxon>Pseudomonadota</taxon>
        <taxon>Gammaproteobacteria</taxon>
        <taxon>Oceanospirillales</taxon>
        <taxon>Aestuariirhabdaceae</taxon>
        <taxon>Aestuariirhabdus</taxon>
    </lineage>
</organism>
<protein>
    <submittedName>
        <fullName evidence="4">Cyclic nucleotide-binding/CBS domain-containing protein</fullName>
    </submittedName>
</protein>
<evidence type="ECO:0000259" key="3">
    <source>
        <dbReference type="PROSITE" id="PS51371"/>
    </source>
</evidence>
<dbReference type="InterPro" id="IPR014710">
    <property type="entry name" value="RmlC-like_jellyroll"/>
</dbReference>
<evidence type="ECO:0000259" key="2">
    <source>
        <dbReference type="PROSITE" id="PS50042"/>
    </source>
</evidence>
<dbReference type="InterPro" id="IPR000595">
    <property type="entry name" value="cNMP-bd_dom"/>
</dbReference>
<dbReference type="PROSITE" id="PS51371">
    <property type="entry name" value="CBS"/>
    <property type="match status" value="1"/>
</dbReference>
<evidence type="ECO:0000256" key="1">
    <source>
        <dbReference type="PROSITE-ProRule" id="PRU00703"/>
    </source>
</evidence>
<gene>
    <name evidence="4" type="ORF">D0544_02515</name>
</gene>
<dbReference type="SUPFAM" id="SSF54631">
    <property type="entry name" value="CBS-domain pair"/>
    <property type="match status" value="1"/>
</dbReference>
<dbReference type="InterPro" id="IPR018821">
    <property type="entry name" value="DUF294_put_nucleoTrafse_sb-bd"/>
</dbReference>
<reference evidence="4 5" key="1">
    <citation type="submission" date="2018-08" db="EMBL/GenBank/DDBJ databases">
        <authorList>
            <person name="Khan S.A."/>
        </authorList>
    </citation>
    <scope>NUCLEOTIDE SEQUENCE [LARGE SCALE GENOMIC DNA]</scope>
    <source>
        <strain evidence="4 5">GTF-13</strain>
    </source>
</reference>
<dbReference type="Proteomes" id="UP000280792">
    <property type="component" value="Unassembled WGS sequence"/>
</dbReference>
<dbReference type="PANTHER" id="PTHR43773:SF1">
    <property type="entry name" value="MAGNESIUM TRANSPORTER MGTE"/>
    <property type="match status" value="1"/>
</dbReference>
<evidence type="ECO:0000313" key="4">
    <source>
        <dbReference type="EMBL" id="RRJ84011.1"/>
    </source>
</evidence>
<dbReference type="GO" id="GO:0008773">
    <property type="term" value="F:[protein-PII] uridylyltransferase activity"/>
    <property type="evidence" value="ECO:0007669"/>
    <property type="project" value="InterPro"/>
</dbReference>
<dbReference type="Gene3D" id="2.60.120.10">
    <property type="entry name" value="Jelly Rolls"/>
    <property type="match status" value="1"/>
</dbReference>
<dbReference type="PROSITE" id="PS50042">
    <property type="entry name" value="CNMP_BINDING_3"/>
    <property type="match status" value="1"/>
</dbReference>
<dbReference type="InterPro" id="IPR006669">
    <property type="entry name" value="MgtE_transporter"/>
</dbReference>
<dbReference type="Pfam" id="PF00571">
    <property type="entry name" value="CBS"/>
    <property type="match status" value="1"/>
</dbReference>
<dbReference type="InterPro" id="IPR005105">
    <property type="entry name" value="GlnD_Uridyltrans_N"/>
</dbReference>
<feature type="domain" description="CBS" evidence="3">
    <location>
        <begin position="214"/>
        <end position="276"/>
    </location>
</feature>
<dbReference type="GO" id="GO:0015095">
    <property type="term" value="F:magnesium ion transmembrane transporter activity"/>
    <property type="evidence" value="ECO:0007669"/>
    <property type="project" value="InterPro"/>
</dbReference>
<dbReference type="Pfam" id="PF03445">
    <property type="entry name" value="DUF294"/>
    <property type="match status" value="1"/>
</dbReference>
<sequence>MPGSFNFNNPPFDTLSESERQLVINNLDLSYHADGDIIVQAQQPTKGLHIIHKGVVEERNGTDHEDIYAHYTHDDMFDIRSLFSGTSKHEYVCLEETICYQLPRTTFDQLSSQNTRFRRYFQTDLVDKQQLMKQEGQQNLSEFILNKIEPDNILPLQIVDADATIAEVTLQMKQTHTDCALIKSDRGYGMLTGTDLLHASVLERMSVDTPVASLAHYELISVQTGDFLFDAMLLMTRHKIERVVVYDSLTPDKVLGVLTLTHILSLLSTHSHILALRIARANDAADLKRAVESLDELIERLMTNGIKSRFISKLLSTLHEQVVSKVFDRHVPTEVQQHCCLVFMGSAGRNEQILKGPLDYGLIIEDNYAWEACQPTMQAMHAELVSLGYTPSKGEVCVGNPMWAKPLKQWLDQSNRWILDPSSENIQKIATVFDVHGVAGKLGLSHDFQQRQLRQISSDHLFVRNFTRPALQFHTPLTFFGQLKLSWHSLDLNRGGVFPIVQGVRALAMEQRLPLSNTFERIDELAHNGVLDKGLAGNLAEALQLFLQLQLEQQRSGDQQPDAQLLDLGTHSRSQRDLLRHALHVVKKFKQYLEVHFHLENP</sequence>
<dbReference type="GO" id="GO:0016020">
    <property type="term" value="C:membrane"/>
    <property type="evidence" value="ECO:0007669"/>
    <property type="project" value="InterPro"/>
</dbReference>
<dbReference type="InterPro" id="IPR018490">
    <property type="entry name" value="cNMP-bd_dom_sf"/>
</dbReference>
<reference evidence="4 5" key="2">
    <citation type="submission" date="2018-12" db="EMBL/GenBank/DDBJ databases">
        <title>Simiduia agarivorans gen. nov., sp. nov., a marine, agarolytic bacterium isolated from shallow coastal water from Keelung, Taiwan.</title>
        <authorList>
            <person name="Shieh W.Y."/>
        </authorList>
    </citation>
    <scope>NUCLEOTIDE SEQUENCE [LARGE SCALE GENOMIC DNA]</scope>
    <source>
        <strain evidence="4 5">GTF-13</strain>
    </source>
</reference>
<evidence type="ECO:0000313" key="5">
    <source>
        <dbReference type="Proteomes" id="UP000280792"/>
    </source>
</evidence>
<dbReference type="Gene3D" id="3.10.580.10">
    <property type="entry name" value="CBS-domain"/>
    <property type="match status" value="1"/>
</dbReference>
<dbReference type="InterPro" id="IPR046342">
    <property type="entry name" value="CBS_dom_sf"/>
</dbReference>
<dbReference type="Pfam" id="PF00027">
    <property type="entry name" value="cNMP_binding"/>
    <property type="match status" value="1"/>
</dbReference>
<dbReference type="SUPFAM" id="SSF51206">
    <property type="entry name" value="cAMP-binding domain-like"/>
    <property type="match status" value="1"/>
</dbReference>
<dbReference type="InterPro" id="IPR000644">
    <property type="entry name" value="CBS_dom"/>
</dbReference>
<dbReference type="EMBL" id="QWEZ01000001">
    <property type="protein sequence ID" value="RRJ84011.1"/>
    <property type="molecule type" value="Genomic_DNA"/>
</dbReference>
<feature type="domain" description="Cyclic nucleotide-binding" evidence="2">
    <location>
        <begin position="11"/>
        <end position="128"/>
    </location>
</feature>
<name>A0A3P3VML9_9GAMM</name>
<keyword evidence="1" id="KW-0129">CBS domain</keyword>
<accession>A0A3P3VML9</accession>
<dbReference type="Pfam" id="PF10335">
    <property type="entry name" value="DUF294_C"/>
    <property type="match status" value="1"/>
</dbReference>
<keyword evidence="5" id="KW-1185">Reference proteome</keyword>
<dbReference type="AlphaFoldDB" id="A0A3P3VML9"/>